<gene>
    <name evidence="2" type="ORF">CAP_7598</name>
</gene>
<dbReference type="PANTHER" id="PTHR35462">
    <property type="match status" value="1"/>
</dbReference>
<keyword evidence="3" id="KW-1185">Reference proteome</keyword>
<dbReference type="AlphaFoldDB" id="A0A017SZF9"/>
<proteinExistence type="predicted"/>
<protein>
    <recommendedName>
        <fullName evidence="4">Lipoprotein</fullName>
    </recommendedName>
</protein>
<evidence type="ECO:0008006" key="4">
    <source>
        <dbReference type="Google" id="ProtNLM"/>
    </source>
</evidence>
<accession>A0A017SZF9</accession>
<evidence type="ECO:0000313" key="2">
    <source>
        <dbReference type="EMBL" id="EYF01980.1"/>
    </source>
</evidence>
<feature type="chain" id="PRO_5001496473" description="Lipoprotein" evidence="1">
    <location>
        <begin position="36"/>
        <end position="145"/>
    </location>
</feature>
<reference evidence="2 3" key="1">
    <citation type="submission" date="2013-05" db="EMBL/GenBank/DDBJ databases">
        <title>Genome assembly of Chondromyces apiculatus DSM 436.</title>
        <authorList>
            <person name="Sharma G."/>
            <person name="Khatri I."/>
            <person name="Kaur C."/>
            <person name="Mayilraj S."/>
            <person name="Subramanian S."/>
        </authorList>
    </citation>
    <scope>NUCLEOTIDE SEQUENCE [LARGE SCALE GENOMIC DNA]</scope>
    <source>
        <strain evidence="2 3">DSM 436</strain>
    </source>
</reference>
<evidence type="ECO:0000256" key="1">
    <source>
        <dbReference type="SAM" id="SignalP"/>
    </source>
</evidence>
<keyword evidence="1" id="KW-0732">Signal</keyword>
<comment type="caution">
    <text evidence="2">The sequence shown here is derived from an EMBL/GenBank/DDBJ whole genome shotgun (WGS) entry which is preliminary data.</text>
</comment>
<organism evidence="2 3">
    <name type="scientific">Chondromyces apiculatus DSM 436</name>
    <dbReference type="NCBI Taxonomy" id="1192034"/>
    <lineage>
        <taxon>Bacteria</taxon>
        <taxon>Pseudomonadati</taxon>
        <taxon>Myxococcota</taxon>
        <taxon>Polyangia</taxon>
        <taxon>Polyangiales</taxon>
        <taxon>Polyangiaceae</taxon>
        <taxon>Chondromyces</taxon>
    </lineage>
</organism>
<dbReference type="STRING" id="1192034.CAP_7598"/>
<evidence type="ECO:0000313" key="3">
    <source>
        <dbReference type="Proteomes" id="UP000019678"/>
    </source>
</evidence>
<dbReference type="OrthoDB" id="5522736at2"/>
<dbReference type="eggNOG" id="COG5544">
    <property type="taxonomic scope" value="Bacteria"/>
</dbReference>
<dbReference type="Proteomes" id="UP000019678">
    <property type="component" value="Unassembled WGS sequence"/>
</dbReference>
<feature type="signal peptide" evidence="1">
    <location>
        <begin position="1"/>
        <end position="35"/>
    </location>
</feature>
<dbReference type="RefSeq" id="WP_052376482.1">
    <property type="nucleotide sequence ID" value="NZ_ASRX01000068.1"/>
</dbReference>
<dbReference type="PANTHER" id="PTHR35462:SF2">
    <property type="entry name" value="TRANSMEMBRANE PROTEIN"/>
    <property type="match status" value="1"/>
</dbReference>
<dbReference type="EMBL" id="ASRX01000068">
    <property type="protein sequence ID" value="EYF01980.1"/>
    <property type="molecule type" value="Genomic_DNA"/>
</dbReference>
<sequence length="145" mass="14813">MSLGISVRSMKLRAFLPIASAVAMALLLAPRPAAAEPRIQRSRPVVRADPWRGPDKALHFTASALLAGGGYALGALGTEDLPGRLAVGGALSLSAGVAKETLDAAGLGTPSFKDLAWDVAGIAFGLLFSVAVDRAARPAWFAAGH</sequence>
<name>A0A017SZF9_9BACT</name>